<gene>
    <name evidence="6" type="primary">rsmC</name>
    <name evidence="9" type="ORF">SAMN05216262_104170</name>
</gene>
<evidence type="ECO:0000256" key="5">
    <source>
        <dbReference type="ARBA" id="ARBA00022691"/>
    </source>
</evidence>
<dbReference type="SUPFAM" id="SSF53335">
    <property type="entry name" value="S-adenosyl-L-methionine-dependent methyltransferases"/>
    <property type="match status" value="1"/>
</dbReference>
<keyword evidence="3 6" id="KW-0489">Methyltransferase</keyword>
<evidence type="ECO:0000256" key="3">
    <source>
        <dbReference type="ARBA" id="ARBA00022603"/>
    </source>
</evidence>
<dbReference type="CDD" id="cd02440">
    <property type="entry name" value="AdoMet_MTases"/>
    <property type="match status" value="1"/>
</dbReference>
<dbReference type="Pfam" id="PF05175">
    <property type="entry name" value="MTS"/>
    <property type="match status" value="1"/>
</dbReference>
<dbReference type="RefSeq" id="WP_085284367.1">
    <property type="nucleotide sequence ID" value="NZ_FOBI01000004.1"/>
</dbReference>
<dbReference type="PANTHER" id="PTHR47816:SF4">
    <property type="entry name" value="RIBOSOMAL RNA SMALL SUBUNIT METHYLTRANSFERASE C"/>
    <property type="match status" value="1"/>
</dbReference>
<dbReference type="Proteomes" id="UP000199297">
    <property type="component" value="Unassembled WGS sequence"/>
</dbReference>
<dbReference type="InterPro" id="IPR002052">
    <property type="entry name" value="DNA_methylase_N6_adenine_CS"/>
</dbReference>
<reference evidence="10" key="1">
    <citation type="submission" date="2016-10" db="EMBL/GenBank/DDBJ databases">
        <authorList>
            <person name="Varghese N."/>
            <person name="Submissions S."/>
        </authorList>
    </citation>
    <scope>NUCLEOTIDE SEQUENCE [LARGE SCALE GENOMIC DNA]</scope>
    <source>
        <strain evidence="10">CGMCC 1.9127</strain>
    </source>
</reference>
<keyword evidence="10" id="KW-1185">Reference proteome</keyword>
<comment type="function">
    <text evidence="6">Specifically methylates the guanine in position 1207 of 16S rRNA in the 30S particle.</text>
</comment>
<proteinExistence type="inferred from homology"/>
<dbReference type="InterPro" id="IPR029063">
    <property type="entry name" value="SAM-dependent_MTases_sf"/>
</dbReference>
<dbReference type="OrthoDB" id="9816072at2"/>
<dbReference type="PANTHER" id="PTHR47816">
    <property type="entry name" value="RIBOSOMAL RNA SMALL SUBUNIT METHYLTRANSFERASE C"/>
    <property type="match status" value="1"/>
</dbReference>
<keyword evidence="4 6" id="KW-0808">Transferase</keyword>
<dbReference type="PROSITE" id="PS00092">
    <property type="entry name" value="N6_MTASE"/>
    <property type="match status" value="1"/>
</dbReference>
<dbReference type="HAMAP" id="MF_01862">
    <property type="entry name" value="16SrRNA_methyltr_C"/>
    <property type="match status" value="1"/>
</dbReference>
<keyword evidence="5 6" id="KW-0949">S-adenosyl-L-methionine</keyword>
<protein>
    <recommendedName>
        <fullName evidence="6">Ribosomal RNA small subunit methyltransferase C</fullName>
        <ecNumber evidence="6">2.1.1.172</ecNumber>
    </recommendedName>
    <alternativeName>
        <fullName evidence="6">16S rRNA m2G1207 methyltransferase</fullName>
    </alternativeName>
    <alternativeName>
        <fullName evidence="6">rRNA (guanine-N(2)-)-methyltransferase RsmC</fullName>
    </alternativeName>
</protein>
<dbReference type="Pfam" id="PF08468">
    <property type="entry name" value="MTS_N"/>
    <property type="match status" value="1"/>
</dbReference>
<dbReference type="InterPro" id="IPR023543">
    <property type="entry name" value="rRNA_ssu_MeTfrase_C"/>
</dbReference>
<dbReference type="InterPro" id="IPR046977">
    <property type="entry name" value="RsmC/RlmG"/>
</dbReference>
<dbReference type="InterPro" id="IPR013675">
    <property type="entry name" value="Mtase_sm_N"/>
</dbReference>
<dbReference type="EMBL" id="FOBI01000004">
    <property type="protein sequence ID" value="SEK98634.1"/>
    <property type="molecule type" value="Genomic_DNA"/>
</dbReference>
<accession>A0A1H7LI66</accession>
<dbReference type="STRING" id="641665.GCA_002104455_02836"/>
<comment type="subunit">
    <text evidence="6">Monomer.</text>
</comment>
<evidence type="ECO:0000256" key="1">
    <source>
        <dbReference type="ARBA" id="ARBA00022490"/>
    </source>
</evidence>
<comment type="subcellular location">
    <subcellularLocation>
        <location evidence="6">Cytoplasm</location>
    </subcellularLocation>
</comment>
<dbReference type="GO" id="GO:0052914">
    <property type="term" value="F:16S rRNA (guanine(1207)-N(2))-methyltransferase activity"/>
    <property type="evidence" value="ECO:0007669"/>
    <property type="project" value="UniProtKB-EC"/>
</dbReference>
<dbReference type="InterPro" id="IPR007848">
    <property type="entry name" value="Small_mtfrase_dom"/>
</dbReference>
<dbReference type="AlphaFoldDB" id="A0A1H7LI66"/>
<evidence type="ECO:0000259" key="7">
    <source>
        <dbReference type="Pfam" id="PF05175"/>
    </source>
</evidence>
<dbReference type="GO" id="GO:0003676">
    <property type="term" value="F:nucleic acid binding"/>
    <property type="evidence" value="ECO:0007669"/>
    <property type="project" value="InterPro"/>
</dbReference>
<feature type="domain" description="Methyltransferase small N-terminal" evidence="8">
    <location>
        <begin position="8"/>
        <end position="167"/>
    </location>
</feature>
<keyword evidence="2 6" id="KW-0698">rRNA processing</keyword>
<organism evidence="9 10">
    <name type="scientific">Colwellia chukchiensis</name>
    <dbReference type="NCBI Taxonomy" id="641665"/>
    <lineage>
        <taxon>Bacteria</taxon>
        <taxon>Pseudomonadati</taxon>
        <taxon>Pseudomonadota</taxon>
        <taxon>Gammaproteobacteria</taxon>
        <taxon>Alteromonadales</taxon>
        <taxon>Colwelliaceae</taxon>
        <taxon>Colwellia</taxon>
    </lineage>
</organism>
<keyword evidence="1 6" id="KW-0963">Cytoplasm</keyword>
<feature type="domain" description="Methyltransferase small" evidence="7">
    <location>
        <begin position="176"/>
        <end position="342"/>
    </location>
</feature>
<dbReference type="Gene3D" id="3.40.50.150">
    <property type="entry name" value="Vaccinia Virus protein VP39"/>
    <property type="match status" value="2"/>
</dbReference>
<comment type="catalytic activity">
    <reaction evidence="6">
        <text>guanosine(1207) in 16S rRNA + S-adenosyl-L-methionine = N(2)-methylguanosine(1207) in 16S rRNA + S-adenosyl-L-homocysteine + H(+)</text>
        <dbReference type="Rhea" id="RHEA:42736"/>
        <dbReference type="Rhea" id="RHEA-COMP:10213"/>
        <dbReference type="Rhea" id="RHEA-COMP:10214"/>
        <dbReference type="ChEBI" id="CHEBI:15378"/>
        <dbReference type="ChEBI" id="CHEBI:57856"/>
        <dbReference type="ChEBI" id="CHEBI:59789"/>
        <dbReference type="ChEBI" id="CHEBI:74269"/>
        <dbReference type="ChEBI" id="CHEBI:74481"/>
        <dbReference type="EC" id="2.1.1.172"/>
    </reaction>
</comment>
<evidence type="ECO:0000259" key="8">
    <source>
        <dbReference type="Pfam" id="PF08468"/>
    </source>
</evidence>
<evidence type="ECO:0000313" key="9">
    <source>
        <dbReference type="EMBL" id="SEK98634.1"/>
    </source>
</evidence>
<comment type="similarity">
    <text evidence="6">Belongs to the methyltransferase superfamily. RsmC family.</text>
</comment>
<dbReference type="GO" id="GO:0005737">
    <property type="term" value="C:cytoplasm"/>
    <property type="evidence" value="ECO:0007669"/>
    <property type="project" value="UniProtKB-SubCell"/>
</dbReference>
<dbReference type="EC" id="2.1.1.172" evidence="6"/>
<evidence type="ECO:0000256" key="2">
    <source>
        <dbReference type="ARBA" id="ARBA00022552"/>
    </source>
</evidence>
<sequence length="345" mass="37958">MAISNINQLLIRNIDALAAARPLLVNIADDGFINAYLTQYPQACMDSYHSNYAEYQTVQRLGNTRLESHFSAEYHAKNQHDMVIIHFPKSKAELAFTLAMLAGAMREDAVIIIVGENKAGIKSVQKLSADYLAFSHKVDAARHCLMYIGRFKAELPTFNIQDFYQYYPVQVADKTLEVVALPGVFSQKSLDVGTQVLLKHLPNNIAGQVLDFGCGAGVIAAYIGILAPEAKLTLVDVSALALHSAQATLKRNQLHGQCIASNSLSDVTGKYDFVFSNPPFHQGVNTHYAATESFLSNIKPHLAINACITIVANSFLKYPPIMERMIGKTDTLTIEKGFAVYQCQI</sequence>
<name>A0A1H7LI66_9GAMM</name>
<evidence type="ECO:0000313" key="10">
    <source>
        <dbReference type="Proteomes" id="UP000199297"/>
    </source>
</evidence>
<evidence type="ECO:0000256" key="6">
    <source>
        <dbReference type="HAMAP-Rule" id="MF_01862"/>
    </source>
</evidence>
<evidence type="ECO:0000256" key="4">
    <source>
        <dbReference type="ARBA" id="ARBA00022679"/>
    </source>
</evidence>